<evidence type="ECO:0000256" key="1">
    <source>
        <dbReference type="ARBA" id="ARBA00004123"/>
    </source>
</evidence>
<feature type="compositionally biased region" description="Basic and acidic residues" evidence="11">
    <location>
        <begin position="533"/>
        <end position="554"/>
    </location>
</feature>
<dbReference type="GO" id="GO:0010032">
    <property type="term" value="P:meiotic chromosome condensation"/>
    <property type="evidence" value="ECO:0000318"/>
    <property type="project" value="GO_Central"/>
</dbReference>
<dbReference type="GO" id="GO:0000791">
    <property type="term" value="C:euchromatin"/>
    <property type="evidence" value="ECO:0007669"/>
    <property type="project" value="EnsemblFungi"/>
</dbReference>
<dbReference type="Proteomes" id="UP000001055">
    <property type="component" value="Unassembled WGS sequence"/>
</dbReference>
<evidence type="ECO:0000259" key="13">
    <source>
        <dbReference type="Pfam" id="PF12922"/>
    </source>
</evidence>
<comment type="similarity">
    <text evidence="3 10">Belongs to the CND1 (condensin subunit 1) family.</text>
</comment>
<dbReference type="SUPFAM" id="SSF48371">
    <property type="entry name" value="ARM repeat"/>
    <property type="match status" value="1"/>
</dbReference>
<sequence length="1257" mass="139261">MDARVDFDINEAIKLFDSDPSTIPTPEAAQALLECEDDPESLSSLGLINSELNPVVDAVAESPDAITRSSVFDTLQFLLKCVPAVPIDSKTWKSQPQSNLFKLSRSSSQIPPASLSKILDLIVSALATQADIIHADLEAEEQDAIPYHKNILEMYGFLLRWTISAVETRALEKSASAPAARGRGKGAKSKTGVSKDGTWDASAQLETALDRMSKVLKLKLGRIFVTTSERDTFISLFTKPVYHILENETRVKSNAIRNHCFRVLCIAVKHHGHAYTAQTSINQSLTYFEHLSEPMAEFLFTLADAYDYPQLTEEVLKDISSKEFSATDLKGPKSISTFLTKISELTPHLVIKQMTLLANLLDSESYTLRCALIEVCGNLVAMLSKLSQDDRSENHKAQIRIFFDVLEERFLDINPYCRCRVMQVYVKLCDLGQKNPKRMLKVAEHAARSLEDKSSNVRRNAIKLLGKLVSTHPYTAFDGGLLTAQLWAGRLDEVEKEINALQPPEELRERAPGDQTVDESLLQDATQADNAADEPKHPSEMSEEERAAAIEKAQKDATTTQALAKLHDLRKLLVEALNFAEAIDEAAEIVTQLLSSKNKSEVIEAMDFFVTIHAYKVSNAKLGIRRMLRLIWTKGNSDEGKGVQAHLLECYKGLYFDAPPGFDANATANYISKGMISLTFGTTPAELTSLEQLLSTMMKAGPSQMRSSYRNFGRVYGYQKKDISKNQRRGAIIVIGMLALSSPDIVVQEMETCLRIGLGELGRRDLGLARYTCIAIRRMSPPPGKQAATTAPTQVVKLPNDHAVLVRLAAMTEIVSDSKEWYGVAEQAIGAIYVLSKHPDVICSEIVRRVTKRVFASQTRPRSRPTTSSSAEEPSQMPTPTDADDVVQEEVAEEEAPSKKQNSALALSQLLFVVGHIAIKQIVHLELCELEFKRRKAEKDKKSAPAPRKSMTPAPEPTPLKKGRKRGAAKEPTPAPEEAADELDLMAGTTEDDFTEAIAHIRERELLFGPQSLLANFGPLVADICSNNTSYNHPTLQAQAALCLAKLMCVSSEYCENNLGLLLTILERSQDAVVRSNLVVALGDMAVCFNHLIDENTDFLYRRLNDGDPSVKRTCLMTLTFLILAGQVKVKGQLGEMAKCLEDSDKKIADMARMFFSELSTKDNAVYNQFVDMFSVLSADSALDHDAFKRIIKFLAGFIEKDKHAKQLSSKLAARLPRAENERQWDEVAYTLGLLQHKDEEIQKMVSEGFKVVQAAA</sequence>
<feature type="region of interest" description="Disordered" evidence="11">
    <location>
        <begin position="527"/>
        <end position="554"/>
    </location>
</feature>
<evidence type="ECO:0000256" key="8">
    <source>
        <dbReference type="ARBA" id="ARBA00023242"/>
    </source>
</evidence>
<dbReference type="PIRSF" id="PIRSF017127">
    <property type="entry name" value="Condensin_D2"/>
    <property type="match status" value="1"/>
</dbReference>
<dbReference type="VEuPathDB" id="FungiDB:JI435_030760"/>
<feature type="region of interest" description="Disordered" evidence="11">
    <location>
        <begin position="174"/>
        <end position="195"/>
    </location>
</feature>
<keyword evidence="4" id="KW-0158">Chromosome</keyword>
<dbReference type="InterPro" id="IPR016024">
    <property type="entry name" value="ARM-type_fold"/>
</dbReference>
<dbReference type="HOGENOM" id="CLU_001867_1_0_1"/>
<evidence type="ECO:0000256" key="4">
    <source>
        <dbReference type="ARBA" id="ARBA00022454"/>
    </source>
</evidence>
<dbReference type="PANTHER" id="PTHR14222:SF2">
    <property type="entry name" value="CONDENSIN COMPLEX SUBUNIT 1"/>
    <property type="match status" value="1"/>
</dbReference>
<dbReference type="FunCoup" id="Q0UYT8">
    <property type="interactions" value="519"/>
</dbReference>
<feature type="compositionally biased region" description="Acidic residues" evidence="11">
    <location>
        <begin position="882"/>
        <end position="895"/>
    </location>
</feature>
<dbReference type="RefSeq" id="XP_001793663.1">
    <property type="nucleotide sequence ID" value="XM_001793611.1"/>
</dbReference>
<evidence type="ECO:0000256" key="2">
    <source>
        <dbReference type="ARBA" id="ARBA00004286"/>
    </source>
</evidence>
<dbReference type="Gene3D" id="1.25.10.10">
    <property type="entry name" value="Leucine-rich Repeat Variant"/>
    <property type="match status" value="2"/>
</dbReference>
<protein>
    <recommendedName>
        <fullName evidence="10">Condensin complex subunit 1</fullName>
    </recommendedName>
</protein>
<evidence type="ECO:0000256" key="5">
    <source>
        <dbReference type="ARBA" id="ARBA00022618"/>
    </source>
</evidence>
<name>Q0UYT8_PHANO</name>
<dbReference type="GO" id="GO:0042393">
    <property type="term" value="F:histone binding"/>
    <property type="evidence" value="ECO:0000318"/>
    <property type="project" value="GO_Central"/>
</dbReference>
<organism evidence="14 15">
    <name type="scientific">Phaeosphaeria nodorum (strain SN15 / ATCC MYA-4574 / FGSC 10173)</name>
    <name type="common">Glume blotch fungus</name>
    <name type="synonym">Parastagonospora nodorum</name>
    <dbReference type="NCBI Taxonomy" id="321614"/>
    <lineage>
        <taxon>Eukaryota</taxon>
        <taxon>Fungi</taxon>
        <taxon>Dikarya</taxon>
        <taxon>Ascomycota</taxon>
        <taxon>Pezizomycotina</taxon>
        <taxon>Dothideomycetes</taxon>
        <taxon>Pleosporomycetidae</taxon>
        <taxon>Pleosporales</taxon>
        <taxon>Pleosporineae</taxon>
        <taxon>Phaeosphaeriaceae</taxon>
        <taxon>Parastagonospora</taxon>
    </lineage>
</organism>
<dbReference type="InterPro" id="IPR024324">
    <property type="entry name" value="Condensin_cplx_su1_N"/>
</dbReference>
<keyword evidence="7 10" id="KW-0226">DNA condensation</keyword>
<dbReference type="InterPro" id="IPR011989">
    <property type="entry name" value="ARM-like"/>
</dbReference>
<evidence type="ECO:0000259" key="12">
    <source>
        <dbReference type="Pfam" id="PF12717"/>
    </source>
</evidence>
<comment type="subcellular location">
    <subcellularLocation>
        <location evidence="2">Chromosome</location>
    </subcellularLocation>
    <subcellularLocation>
        <location evidence="1">Nucleus</location>
    </subcellularLocation>
</comment>
<gene>
    <name evidence="14" type="ORF">SNOG_03076</name>
</gene>
<dbReference type="GO" id="GO:0000779">
    <property type="term" value="C:condensed chromosome, centromeric region"/>
    <property type="evidence" value="ECO:0000318"/>
    <property type="project" value="GO_Central"/>
</dbReference>
<dbReference type="GO" id="GO:0003690">
    <property type="term" value="F:double-stranded DNA binding"/>
    <property type="evidence" value="ECO:0007669"/>
    <property type="project" value="EnsemblFungi"/>
</dbReference>
<dbReference type="GO" id="GO:0000776">
    <property type="term" value="C:kinetochore"/>
    <property type="evidence" value="ECO:0007669"/>
    <property type="project" value="EnsemblFungi"/>
</dbReference>
<dbReference type="InterPro" id="IPR026971">
    <property type="entry name" value="CND1/NCAPD3"/>
</dbReference>
<evidence type="ECO:0000313" key="15">
    <source>
        <dbReference type="Proteomes" id="UP000001055"/>
    </source>
</evidence>
<feature type="compositionally biased region" description="Low complexity" evidence="11">
    <location>
        <begin position="856"/>
        <end position="876"/>
    </location>
</feature>
<feature type="domain" description="Condensin complex subunit 1 N-terminal" evidence="13">
    <location>
        <begin position="113"/>
        <end position="277"/>
    </location>
</feature>
<dbReference type="GO" id="GO:0051301">
    <property type="term" value="P:cell division"/>
    <property type="evidence" value="ECO:0007669"/>
    <property type="project" value="UniProtKB-KW"/>
</dbReference>
<keyword evidence="5 10" id="KW-0132">Cell division</keyword>
<dbReference type="STRING" id="321614.Q0UYT8"/>
<evidence type="ECO:0000256" key="3">
    <source>
        <dbReference type="ARBA" id="ARBA00009606"/>
    </source>
</evidence>
<proteinExistence type="inferred from homology"/>
<evidence type="ECO:0000313" key="14">
    <source>
        <dbReference type="EMBL" id="EAT89807.1"/>
    </source>
</evidence>
<feature type="region of interest" description="Disordered" evidence="11">
    <location>
        <begin position="936"/>
        <end position="984"/>
    </location>
</feature>
<dbReference type="InParanoid" id="Q0UYT8"/>
<dbReference type="PANTHER" id="PTHR14222">
    <property type="entry name" value="CONDENSIN"/>
    <property type="match status" value="1"/>
</dbReference>
<evidence type="ECO:0000256" key="11">
    <source>
        <dbReference type="SAM" id="MobiDB-lite"/>
    </source>
</evidence>
<dbReference type="GO" id="GO:0003697">
    <property type="term" value="F:single-stranded DNA binding"/>
    <property type="evidence" value="ECO:0007669"/>
    <property type="project" value="EnsemblFungi"/>
</dbReference>
<dbReference type="KEGG" id="pno:SNOG_03076"/>
<evidence type="ECO:0000256" key="9">
    <source>
        <dbReference type="ARBA" id="ARBA00023306"/>
    </source>
</evidence>
<dbReference type="InterPro" id="IPR032682">
    <property type="entry name" value="Cnd1_C"/>
</dbReference>
<comment type="function">
    <text evidence="10">Regulatory subunit of the condensin complex, a complex required for conversion of interphase chromatin into mitotic-like condense chromosomes. The condensin complex probably introduces positive supercoils into relaxed DNA in the presence of type I topoisomerases and converts nicked DNA into positive knotted forms in the presence of type II topoisomerases.</text>
</comment>
<dbReference type="GO" id="GO:0016887">
    <property type="term" value="F:ATP hydrolysis activity"/>
    <property type="evidence" value="ECO:0007669"/>
    <property type="project" value="EnsemblFungi"/>
</dbReference>
<evidence type="ECO:0000256" key="7">
    <source>
        <dbReference type="ARBA" id="ARBA00023067"/>
    </source>
</evidence>
<dbReference type="eggNOG" id="KOG0414">
    <property type="taxonomic scope" value="Eukaryota"/>
</dbReference>
<dbReference type="AlphaFoldDB" id="Q0UYT8"/>
<keyword evidence="9 10" id="KW-0131">Cell cycle</keyword>
<dbReference type="Pfam" id="PF12717">
    <property type="entry name" value="Cnd1"/>
    <property type="match status" value="1"/>
</dbReference>
<keyword evidence="8" id="KW-0539">Nucleus</keyword>
<feature type="domain" description="Condensin complex subunit 1 C-terminal" evidence="12">
    <location>
        <begin position="1073"/>
        <end position="1232"/>
    </location>
</feature>
<dbReference type="InterPro" id="IPR007673">
    <property type="entry name" value="Condensin_cplx_su1"/>
</dbReference>
<evidence type="ECO:0000256" key="6">
    <source>
        <dbReference type="ARBA" id="ARBA00022776"/>
    </source>
</evidence>
<dbReference type="GO" id="GO:0000796">
    <property type="term" value="C:condensin complex"/>
    <property type="evidence" value="ECO:0000318"/>
    <property type="project" value="GO_Central"/>
</dbReference>
<accession>Q0UYT8</accession>
<dbReference type="GeneID" id="5970520"/>
<feature type="region of interest" description="Disordered" evidence="11">
    <location>
        <begin position="854"/>
        <end position="900"/>
    </location>
</feature>
<dbReference type="FunFam" id="1.25.10.10:FF:000272">
    <property type="entry name" value="Condensin complex subunit 1"/>
    <property type="match status" value="1"/>
</dbReference>
<keyword evidence="6 10" id="KW-0498">Mitosis</keyword>
<dbReference type="GO" id="GO:0005730">
    <property type="term" value="C:nucleolus"/>
    <property type="evidence" value="ECO:0007669"/>
    <property type="project" value="EnsemblFungi"/>
</dbReference>
<dbReference type="OMA" id="CPLEKLW"/>
<reference evidence="15" key="1">
    <citation type="journal article" date="2007" name="Plant Cell">
        <title>Dothideomycete-plant interactions illuminated by genome sequencing and EST analysis of the wheat pathogen Stagonospora nodorum.</title>
        <authorList>
            <person name="Hane J.K."/>
            <person name="Lowe R.G."/>
            <person name="Solomon P.S."/>
            <person name="Tan K.C."/>
            <person name="Schoch C.L."/>
            <person name="Spatafora J.W."/>
            <person name="Crous P.W."/>
            <person name="Kodira C."/>
            <person name="Birren B.W."/>
            <person name="Galagan J.E."/>
            <person name="Torriani S.F."/>
            <person name="McDonald B.A."/>
            <person name="Oliver R.P."/>
        </authorList>
    </citation>
    <scope>NUCLEOTIDE SEQUENCE [LARGE SCALE GENOMIC DNA]</scope>
    <source>
        <strain evidence="15">SN15 / ATCC MYA-4574 / FGSC 10173</strain>
    </source>
</reference>
<dbReference type="GO" id="GO:0005737">
    <property type="term" value="C:cytoplasm"/>
    <property type="evidence" value="ECO:0007669"/>
    <property type="project" value="EnsemblFungi"/>
</dbReference>
<dbReference type="Pfam" id="PF12922">
    <property type="entry name" value="Cnd1_N"/>
    <property type="match status" value="1"/>
</dbReference>
<dbReference type="EMBL" id="CH445328">
    <property type="protein sequence ID" value="EAT89807.1"/>
    <property type="molecule type" value="Genomic_DNA"/>
</dbReference>
<evidence type="ECO:0000256" key="10">
    <source>
        <dbReference type="PIRNR" id="PIRNR017127"/>
    </source>
</evidence>
<dbReference type="GO" id="GO:0007076">
    <property type="term" value="P:mitotic chromosome condensation"/>
    <property type="evidence" value="ECO:0000318"/>
    <property type="project" value="GO_Central"/>
</dbReference>
<dbReference type="GO" id="GO:0140602">
    <property type="term" value="C:nucleolar peripheral inclusion body"/>
    <property type="evidence" value="ECO:0007669"/>
    <property type="project" value="EnsemblFungi"/>
</dbReference>